<feature type="transmembrane region" description="Helical" evidence="2">
    <location>
        <begin position="285"/>
        <end position="315"/>
    </location>
</feature>
<evidence type="ECO:0000256" key="2">
    <source>
        <dbReference type="SAM" id="Phobius"/>
    </source>
</evidence>
<feature type="transmembrane region" description="Helical" evidence="2">
    <location>
        <begin position="252"/>
        <end position="278"/>
    </location>
</feature>
<name>A0ABT8GAS5_9MICO</name>
<reference evidence="3" key="1">
    <citation type="submission" date="2023-06" db="EMBL/GenBank/DDBJ databases">
        <title>Sysu t00192.</title>
        <authorList>
            <person name="Gao L."/>
            <person name="Fang B.-Z."/>
            <person name="Li W.-J."/>
        </authorList>
    </citation>
    <scope>NUCLEOTIDE SEQUENCE</scope>
    <source>
        <strain evidence="3">SYSU T00192</strain>
    </source>
</reference>
<feature type="transmembrane region" description="Helical" evidence="2">
    <location>
        <begin position="393"/>
        <end position="413"/>
    </location>
</feature>
<keyword evidence="4" id="KW-1185">Reference proteome</keyword>
<accession>A0ABT8GAS5</accession>
<dbReference type="EMBL" id="JAUHPW010000007">
    <property type="protein sequence ID" value="MDN4476235.1"/>
    <property type="molecule type" value="Genomic_DNA"/>
</dbReference>
<keyword evidence="1" id="KW-0175">Coiled coil</keyword>
<organism evidence="3 4">
    <name type="scientific">Demequina litoralis</name>
    <dbReference type="NCBI Taxonomy" id="3051660"/>
    <lineage>
        <taxon>Bacteria</taxon>
        <taxon>Bacillati</taxon>
        <taxon>Actinomycetota</taxon>
        <taxon>Actinomycetes</taxon>
        <taxon>Micrococcales</taxon>
        <taxon>Demequinaceae</taxon>
        <taxon>Demequina</taxon>
    </lineage>
</organism>
<evidence type="ECO:0000313" key="3">
    <source>
        <dbReference type="EMBL" id="MDN4476235.1"/>
    </source>
</evidence>
<dbReference type="Proteomes" id="UP001172728">
    <property type="component" value="Unassembled WGS sequence"/>
</dbReference>
<evidence type="ECO:0000313" key="4">
    <source>
        <dbReference type="Proteomes" id="UP001172728"/>
    </source>
</evidence>
<dbReference type="RefSeq" id="WP_301134255.1">
    <property type="nucleotide sequence ID" value="NZ_JAUHPW010000007.1"/>
</dbReference>
<keyword evidence="2" id="KW-0472">Membrane</keyword>
<feature type="transmembrane region" description="Helical" evidence="2">
    <location>
        <begin position="335"/>
        <end position="357"/>
    </location>
</feature>
<protein>
    <recommendedName>
        <fullName evidence="5">Integral membrane protein</fullName>
    </recommendedName>
</protein>
<comment type="caution">
    <text evidence="3">The sequence shown here is derived from an EMBL/GenBank/DDBJ whole genome shotgun (WGS) entry which is preliminary data.</text>
</comment>
<gene>
    <name evidence="3" type="ORF">QQX09_10250</name>
</gene>
<evidence type="ECO:0000256" key="1">
    <source>
        <dbReference type="SAM" id="Coils"/>
    </source>
</evidence>
<feature type="transmembrane region" description="Helical" evidence="2">
    <location>
        <begin position="419"/>
        <end position="441"/>
    </location>
</feature>
<feature type="coiled-coil region" evidence="1">
    <location>
        <begin position="6"/>
        <end position="36"/>
    </location>
</feature>
<keyword evidence="2" id="KW-1133">Transmembrane helix</keyword>
<keyword evidence="2" id="KW-0812">Transmembrane</keyword>
<feature type="transmembrane region" description="Helical" evidence="2">
    <location>
        <begin position="55"/>
        <end position="79"/>
    </location>
</feature>
<sequence>MAGPTKAQIEARLAELEAENARLRGALEENAAMRAEAPAAVAGPVAPAPRHRGRAFLAIVLIVVATLLAPVATVVGFAARETSDTEAFVRTLAPLAEDPAVQALIVDEGTAAIDDALDTDALVNELLSSVIDADSTPRLANASELLGPLLADQARVAIRSALTTVVQSDAFATVWEEALRLTHKQLVAVLEADAEGAVSIDDTGVVSIQLAPIIAQLKPALVDAGFTLADSIPDVNASITVAEVPAIAKARLAYSVLTTVGNVLPWVALLLLIVGIAIHPRRPRAIIVAGTLLLVVGAVLAGSIAIGGSVAAAMIATQVPTDATDAIYGQLTGEISAVMLAYAVLGVLLILAGVFSGGSSLGSGVRRSGSSWLARGSAALDARGWRPEGVGVVLHRMGWLLWLWLALVLAVLVSTMRPLNVWDVVVGTVVLAVAAGLFLVFRGPGPAVTGDEDSVVDEESDVVEVADADFDEFEDEPQI</sequence>
<proteinExistence type="predicted"/>
<evidence type="ECO:0008006" key="5">
    <source>
        <dbReference type="Google" id="ProtNLM"/>
    </source>
</evidence>